<name>A0A423WRX0_9PEZI</name>
<accession>A0A423WRX0</accession>
<dbReference type="InterPro" id="IPR018491">
    <property type="entry name" value="SLC12_C"/>
</dbReference>
<feature type="transmembrane region" description="Helical" evidence="8">
    <location>
        <begin position="447"/>
        <end position="464"/>
    </location>
</feature>
<feature type="transmembrane region" description="Helical" evidence="8">
    <location>
        <begin position="312"/>
        <end position="336"/>
    </location>
</feature>
<feature type="transmembrane region" description="Helical" evidence="8">
    <location>
        <begin position="148"/>
        <end position="167"/>
    </location>
</feature>
<protein>
    <recommendedName>
        <fullName evidence="13">Amino acid permease/ SLC12A domain-containing protein</fullName>
    </recommendedName>
</protein>
<feature type="compositionally biased region" description="Acidic residues" evidence="7">
    <location>
        <begin position="918"/>
        <end position="941"/>
    </location>
</feature>
<dbReference type="GO" id="GO:0015379">
    <property type="term" value="F:potassium:chloride symporter activity"/>
    <property type="evidence" value="ECO:0007669"/>
    <property type="project" value="TreeGrafter"/>
</dbReference>
<evidence type="ECO:0000313" key="11">
    <source>
        <dbReference type="EMBL" id="ROW06026.1"/>
    </source>
</evidence>
<comment type="subcellular location">
    <subcellularLocation>
        <location evidence="1">Membrane</location>
        <topology evidence="1">Multi-pass membrane protein</topology>
    </subcellularLocation>
</comment>
<dbReference type="Pfam" id="PF00324">
    <property type="entry name" value="AA_permease"/>
    <property type="match status" value="1"/>
</dbReference>
<dbReference type="InterPro" id="IPR004842">
    <property type="entry name" value="SLC12A_fam"/>
</dbReference>
<feature type="domain" description="SLC12A transporter C-terminal" evidence="10">
    <location>
        <begin position="513"/>
        <end position="600"/>
    </location>
</feature>
<dbReference type="GO" id="GO:0006884">
    <property type="term" value="P:cell volume homeostasis"/>
    <property type="evidence" value="ECO:0007669"/>
    <property type="project" value="TreeGrafter"/>
</dbReference>
<feature type="transmembrane region" description="Helical" evidence="8">
    <location>
        <begin position="179"/>
        <end position="197"/>
    </location>
</feature>
<feature type="compositionally biased region" description="Basic and acidic residues" evidence="7">
    <location>
        <begin position="999"/>
        <end position="1012"/>
    </location>
</feature>
<evidence type="ECO:0000313" key="12">
    <source>
        <dbReference type="Proteomes" id="UP000283895"/>
    </source>
</evidence>
<evidence type="ECO:0000256" key="1">
    <source>
        <dbReference type="ARBA" id="ARBA00004141"/>
    </source>
</evidence>
<feature type="transmembrane region" description="Helical" evidence="8">
    <location>
        <begin position="271"/>
        <end position="292"/>
    </location>
</feature>
<evidence type="ECO:0000256" key="6">
    <source>
        <dbReference type="ARBA" id="ARBA00023136"/>
    </source>
</evidence>
<dbReference type="STRING" id="356882.A0A423WRX0"/>
<dbReference type="AlphaFoldDB" id="A0A423WRX0"/>
<evidence type="ECO:0000259" key="10">
    <source>
        <dbReference type="Pfam" id="PF03522"/>
    </source>
</evidence>
<proteinExistence type="inferred from homology"/>
<keyword evidence="4 8" id="KW-0812">Transmembrane</keyword>
<feature type="transmembrane region" description="Helical" evidence="8">
    <location>
        <begin position="240"/>
        <end position="259"/>
    </location>
</feature>
<keyword evidence="5 8" id="KW-1133">Transmembrane helix</keyword>
<sequence>MDQPSGGKRHKLGTVSGVYIPVCLNIFSILLFLRFGMILGQIGMLGMLGNHETLESWLVLLTRVLAGLLVVSYLVDIITTFSLSAVASNGEVKGGGAYYLISRSLGPEFGGSIGLLFYLAQVLNTSLNIVGLIAVLKLNFEQTMPQGYWQIYFLQTIALVACTALSLAGSGMFARASNALLVILGAAILSIPISALFRKPFEDPNLDIKFTGLSMATLESNLWPHKQGKHYGGLAVFRDLFGILFPATSGIFAGASMSGDLRNPSKAIPRGTLYAILTTSIAYVLVIVFMAASTGHGSLLRNANIIQDTNLYAPTILAGELAVTFFSALMGIVGAAKLMQALARDKLFPGLSLLGRGLNKNDEPVAAVLLTYVLAQVALLADLDQLASLISIFYLLTFFTMNLACFLLKVASTPNFRPGFKFFSWQSALIGAILSGAAMFFVDETSAATAVCLLVFLFLLLHYLSPPKHWGDVSQNLIYHQVRKYLLRLRPEHIKFWRPQIILLVNDPRSQTRLIQFCNSMKKGALYILGHVIVTDDFDEGAQEAKSQQQAWTRYISEYSRIKAFLQLTMSPAITWGVRNLILSAGLGGMRPNIAVIGFYNLDELRRANPLLQVPEPLSSHQLDRKLSVKEGKIPRRRRGDTSSRILEGDLPTDTIRREGSMSASTYLTILEDLALRFKMNVAVGKGFQTLETPRSDGSNTKKCIDLWPIQMSAELQAEGKSVLTTNFDTYTLILQLGYILHSVPAWSRVYRLRVLVFVEYEEEVRAEQGRVKALLDKLRIEADVVVFWLASGSLATYEAIISGHAPDPATENMVNHCLRDEEWWEELQTLRDRKSMSASQELDSLANIVESTAGRPGIFNPHNEPEDYGEYRRHSIAHITELPKRPTVSTLARLGVVNLGIHTANLLPNVFNNNSDSEGDSGSETDSESYIDVGDADFNDDASVASEGEYLEPVIPHAEITESEGSSGPVLGFAEAEPPRGRPGPSRTTSQARFSNRRLPEARATTEDDAGRAVSFAPELESMPPSPPEDTADVSINIPDLLASYKLKSRLGDNDSGWSDDSRGLPLSFNDLPSRAQYLILNELMRQNSNDTAVLLTTLPIPAEGTCRSEEASVAYLSDIEVLCHDLPPVLLVLSNNMTVTVSL</sequence>
<comment type="caution">
    <text evidence="11">The sequence shown here is derived from an EMBL/GenBank/DDBJ whole genome shotgun (WGS) entry which is preliminary data.</text>
</comment>
<evidence type="ECO:0000256" key="2">
    <source>
        <dbReference type="ARBA" id="ARBA00010593"/>
    </source>
</evidence>
<feature type="domain" description="SLC12A transporter C-terminal" evidence="10">
    <location>
        <begin position="1078"/>
        <end position="1141"/>
    </location>
</feature>
<dbReference type="PANTHER" id="PTHR11827">
    <property type="entry name" value="SOLUTE CARRIER FAMILY 12, CATION COTRANSPORTERS"/>
    <property type="match status" value="1"/>
</dbReference>
<dbReference type="Gene3D" id="1.20.1740.10">
    <property type="entry name" value="Amino acid/polyamine transporter I"/>
    <property type="match status" value="1"/>
</dbReference>
<dbReference type="GO" id="GO:0055075">
    <property type="term" value="P:potassium ion homeostasis"/>
    <property type="evidence" value="ECO:0007669"/>
    <property type="project" value="TreeGrafter"/>
</dbReference>
<dbReference type="EMBL" id="LKEA01000011">
    <property type="protein sequence ID" value="ROW06026.1"/>
    <property type="molecule type" value="Genomic_DNA"/>
</dbReference>
<reference evidence="11 12" key="1">
    <citation type="submission" date="2015-09" db="EMBL/GenBank/DDBJ databases">
        <title>Host preference determinants of Valsa canker pathogens revealed by comparative genomics.</title>
        <authorList>
            <person name="Yin Z."/>
            <person name="Huang L."/>
        </authorList>
    </citation>
    <scope>NUCLEOTIDE SEQUENCE [LARGE SCALE GENOMIC DNA]</scope>
    <source>
        <strain evidence="11 12">03-1</strain>
    </source>
</reference>
<evidence type="ECO:0000256" key="3">
    <source>
        <dbReference type="ARBA" id="ARBA00022448"/>
    </source>
</evidence>
<feature type="region of interest" description="Disordered" evidence="7">
    <location>
        <begin position="908"/>
        <end position="942"/>
    </location>
</feature>
<feature type="transmembrane region" description="Helical" evidence="8">
    <location>
        <begin position="422"/>
        <end position="441"/>
    </location>
</feature>
<gene>
    <name evidence="11" type="ORF">VMCG_04617</name>
</gene>
<dbReference type="GO" id="GO:0005774">
    <property type="term" value="C:vacuolar membrane"/>
    <property type="evidence" value="ECO:0007669"/>
    <property type="project" value="TreeGrafter"/>
</dbReference>
<dbReference type="FunFam" id="1.20.1740.10:FF:000013">
    <property type="entry name" value="Solute carrier family 12 member"/>
    <property type="match status" value="1"/>
</dbReference>
<keyword evidence="12" id="KW-1185">Reference proteome</keyword>
<organism evidence="11 12">
    <name type="scientific">Cytospora schulzeri</name>
    <dbReference type="NCBI Taxonomy" id="448051"/>
    <lineage>
        <taxon>Eukaryota</taxon>
        <taxon>Fungi</taxon>
        <taxon>Dikarya</taxon>
        <taxon>Ascomycota</taxon>
        <taxon>Pezizomycotina</taxon>
        <taxon>Sordariomycetes</taxon>
        <taxon>Sordariomycetidae</taxon>
        <taxon>Diaporthales</taxon>
        <taxon>Cytosporaceae</taxon>
        <taxon>Cytospora</taxon>
    </lineage>
</organism>
<feature type="transmembrane region" description="Helical" evidence="8">
    <location>
        <begin position="57"/>
        <end position="75"/>
    </location>
</feature>
<feature type="domain" description="Amino acid permease/ SLC12A" evidence="9">
    <location>
        <begin position="24"/>
        <end position="501"/>
    </location>
</feature>
<feature type="transmembrane region" description="Helical" evidence="8">
    <location>
        <begin position="12"/>
        <end position="37"/>
    </location>
</feature>
<dbReference type="GO" id="GO:0055064">
    <property type="term" value="P:chloride ion homeostasis"/>
    <property type="evidence" value="ECO:0007669"/>
    <property type="project" value="TreeGrafter"/>
</dbReference>
<keyword evidence="6 8" id="KW-0472">Membrane</keyword>
<dbReference type="InterPro" id="IPR004841">
    <property type="entry name" value="AA-permease/SLC12A_dom"/>
</dbReference>
<evidence type="ECO:0000259" key="9">
    <source>
        <dbReference type="Pfam" id="PF00324"/>
    </source>
</evidence>
<evidence type="ECO:0000256" key="5">
    <source>
        <dbReference type="ARBA" id="ARBA00022989"/>
    </source>
</evidence>
<comment type="similarity">
    <text evidence="2">Belongs to the SLC12A transporter family.</text>
</comment>
<keyword evidence="3" id="KW-0813">Transport</keyword>
<evidence type="ECO:0000256" key="4">
    <source>
        <dbReference type="ARBA" id="ARBA00022692"/>
    </source>
</evidence>
<evidence type="ECO:0000256" key="8">
    <source>
        <dbReference type="SAM" id="Phobius"/>
    </source>
</evidence>
<dbReference type="PANTHER" id="PTHR11827:SF72">
    <property type="entry name" value="GH08340P"/>
    <property type="match status" value="1"/>
</dbReference>
<feature type="transmembrane region" description="Helical" evidence="8">
    <location>
        <begin position="113"/>
        <end position="136"/>
    </location>
</feature>
<dbReference type="Proteomes" id="UP000283895">
    <property type="component" value="Unassembled WGS sequence"/>
</dbReference>
<evidence type="ECO:0008006" key="13">
    <source>
        <dbReference type="Google" id="ProtNLM"/>
    </source>
</evidence>
<dbReference type="Pfam" id="PF03522">
    <property type="entry name" value="SLC12"/>
    <property type="match status" value="2"/>
</dbReference>
<dbReference type="GO" id="GO:0034486">
    <property type="term" value="P:vacuolar transmembrane transport"/>
    <property type="evidence" value="ECO:0007669"/>
    <property type="project" value="TreeGrafter"/>
</dbReference>
<dbReference type="OrthoDB" id="2020542at2759"/>
<feature type="region of interest" description="Disordered" evidence="7">
    <location>
        <begin position="961"/>
        <end position="1012"/>
    </location>
</feature>
<feature type="transmembrane region" description="Helical" evidence="8">
    <location>
        <begin position="387"/>
        <end position="410"/>
    </location>
</feature>
<evidence type="ECO:0000256" key="7">
    <source>
        <dbReference type="SAM" id="MobiDB-lite"/>
    </source>
</evidence>